<feature type="transmembrane region" description="Helical" evidence="1">
    <location>
        <begin position="94"/>
        <end position="119"/>
    </location>
</feature>
<dbReference type="RefSeq" id="XP_001313155.1">
    <property type="nucleotide sequence ID" value="XM_001313154.1"/>
</dbReference>
<keyword evidence="1" id="KW-1133">Transmembrane helix</keyword>
<dbReference type="InParanoid" id="A2F4G1"/>
<dbReference type="KEGG" id="tva:4758045"/>
<feature type="transmembrane region" description="Helical" evidence="1">
    <location>
        <begin position="22"/>
        <end position="43"/>
    </location>
</feature>
<proteinExistence type="predicted"/>
<keyword evidence="3" id="KW-1185">Reference proteome</keyword>
<dbReference type="VEuPathDB" id="TrichDB:TVAG_257800"/>
<feature type="transmembrane region" description="Helical" evidence="1">
    <location>
        <begin position="175"/>
        <end position="198"/>
    </location>
</feature>
<evidence type="ECO:0000313" key="2">
    <source>
        <dbReference type="EMBL" id="EAY00226.1"/>
    </source>
</evidence>
<gene>
    <name evidence="2" type="ORF">TVAG_257800</name>
</gene>
<sequence>MDSAYELDTLIRDKMAKYMKELTRFSIVFFFIFLTCGIWHAFLAINLNNSMFKLIAGDFMRNISWSICGLSFGSLFVIILLLMALYYSGFTFRIHLLITILCIAAIFSNIGLTIASLFFSALHTKDHLQNKIEDLIQNNSTNPIVSEWMKGYSCTNVTNCRPDAEFFIRFRCDGEAIACGILLFIMLTSICGITAAVIKMGLLKRPQGDSRVQYDPLDPK</sequence>
<keyword evidence="1" id="KW-0472">Membrane</keyword>
<reference evidence="2" key="1">
    <citation type="submission" date="2006-10" db="EMBL/GenBank/DDBJ databases">
        <authorList>
            <person name="Amadeo P."/>
            <person name="Zhao Q."/>
            <person name="Wortman J."/>
            <person name="Fraser-Liggett C."/>
            <person name="Carlton J."/>
        </authorList>
    </citation>
    <scope>NUCLEOTIDE SEQUENCE</scope>
    <source>
        <strain evidence="2">G3</strain>
    </source>
</reference>
<organism evidence="2 3">
    <name type="scientific">Trichomonas vaginalis (strain ATCC PRA-98 / G3)</name>
    <dbReference type="NCBI Taxonomy" id="412133"/>
    <lineage>
        <taxon>Eukaryota</taxon>
        <taxon>Metamonada</taxon>
        <taxon>Parabasalia</taxon>
        <taxon>Trichomonadida</taxon>
        <taxon>Trichomonadidae</taxon>
        <taxon>Trichomonas</taxon>
    </lineage>
</organism>
<feature type="transmembrane region" description="Helical" evidence="1">
    <location>
        <begin position="63"/>
        <end position="87"/>
    </location>
</feature>
<dbReference type="Proteomes" id="UP000001542">
    <property type="component" value="Unassembled WGS sequence"/>
</dbReference>
<name>A2F4G1_TRIV3</name>
<keyword evidence="1" id="KW-0812">Transmembrane</keyword>
<dbReference type="EMBL" id="DS113609">
    <property type="protein sequence ID" value="EAY00226.1"/>
    <property type="molecule type" value="Genomic_DNA"/>
</dbReference>
<evidence type="ECO:0000313" key="3">
    <source>
        <dbReference type="Proteomes" id="UP000001542"/>
    </source>
</evidence>
<reference evidence="2" key="2">
    <citation type="journal article" date="2007" name="Science">
        <title>Draft genome sequence of the sexually transmitted pathogen Trichomonas vaginalis.</title>
        <authorList>
            <person name="Carlton J.M."/>
            <person name="Hirt R.P."/>
            <person name="Silva J.C."/>
            <person name="Delcher A.L."/>
            <person name="Schatz M."/>
            <person name="Zhao Q."/>
            <person name="Wortman J.R."/>
            <person name="Bidwell S.L."/>
            <person name="Alsmark U.C.M."/>
            <person name="Besteiro S."/>
            <person name="Sicheritz-Ponten T."/>
            <person name="Noel C.J."/>
            <person name="Dacks J.B."/>
            <person name="Foster P.G."/>
            <person name="Simillion C."/>
            <person name="Van de Peer Y."/>
            <person name="Miranda-Saavedra D."/>
            <person name="Barton G.J."/>
            <person name="Westrop G.D."/>
            <person name="Mueller S."/>
            <person name="Dessi D."/>
            <person name="Fiori P.L."/>
            <person name="Ren Q."/>
            <person name="Paulsen I."/>
            <person name="Zhang H."/>
            <person name="Bastida-Corcuera F.D."/>
            <person name="Simoes-Barbosa A."/>
            <person name="Brown M.T."/>
            <person name="Hayes R.D."/>
            <person name="Mukherjee M."/>
            <person name="Okumura C.Y."/>
            <person name="Schneider R."/>
            <person name="Smith A.J."/>
            <person name="Vanacova S."/>
            <person name="Villalvazo M."/>
            <person name="Haas B.J."/>
            <person name="Pertea M."/>
            <person name="Feldblyum T.V."/>
            <person name="Utterback T.R."/>
            <person name="Shu C.L."/>
            <person name="Osoegawa K."/>
            <person name="de Jong P.J."/>
            <person name="Hrdy I."/>
            <person name="Horvathova L."/>
            <person name="Zubacova Z."/>
            <person name="Dolezal P."/>
            <person name="Malik S.B."/>
            <person name="Logsdon J.M. Jr."/>
            <person name="Henze K."/>
            <person name="Gupta A."/>
            <person name="Wang C.C."/>
            <person name="Dunne R.L."/>
            <person name="Upcroft J.A."/>
            <person name="Upcroft P."/>
            <person name="White O."/>
            <person name="Salzberg S.L."/>
            <person name="Tang P."/>
            <person name="Chiu C.-H."/>
            <person name="Lee Y.-S."/>
            <person name="Embley T.M."/>
            <person name="Coombs G.H."/>
            <person name="Mottram J.C."/>
            <person name="Tachezy J."/>
            <person name="Fraser-Liggett C.M."/>
            <person name="Johnson P.J."/>
        </authorList>
    </citation>
    <scope>NUCLEOTIDE SEQUENCE [LARGE SCALE GENOMIC DNA]</scope>
    <source>
        <strain evidence="2">G3</strain>
    </source>
</reference>
<dbReference type="AlphaFoldDB" id="A2F4G1"/>
<accession>A2F4G1</accession>
<dbReference type="VEuPathDB" id="TrichDB:TVAGG3_1031240"/>
<protein>
    <recommendedName>
        <fullName evidence="4">Tetraspanin family protein</fullName>
    </recommendedName>
</protein>
<evidence type="ECO:0008006" key="4">
    <source>
        <dbReference type="Google" id="ProtNLM"/>
    </source>
</evidence>
<evidence type="ECO:0000256" key="1">
    <source>
        <dbReference type="SAM" id="Phobius"/>
    </source>
</evidence>